<dbReference type="InterPro" id="IPR029962">
    <property type="entry name" value="TBL"/>
</dbReference>
<comment type="similarity">
    <text evidence="2">Belongs to the PC-esterase family. TBL subfamily.</text>
</comment>
<dbReference type="Pfam" id="PF14416">
    <property type="entry name" value="PMR5N"/>
    <property type="match status" value="1"/>
</dbReference>
<dbReference type="GO" id="GO:0016020">
    <property type="term" value="C:membrane"/>
    <property type="evidence" value="ECO:0007669"/>
    <property type="project" value="UniProtKB-SubCell"/>
</dbReference>
<evidence type="ECO:0008006" key="11">
    <source>
        <dbReference type="Google" id="ProtNLM"/>
    </source>
</evidence>
<keyword evidence="4" id="KW-0735">Signal-anchor</keyword>
<keyword evidence="5" id="KW-1133">Transmembrane helix</keyword>
<dbReference type="Proteomes" id="UP001345219">
    <property type="component" value="Chromosome 1"/>
</dbReference>
<organism evidence="9 10">
    <name type="scientific">Trapa incisa</name>
    <dbReference type="NCBI Taxonomy" id="236973"/>
    <lineage>
        <taxon>Eukaryota</taxon>
        <taxon>Viridiplantae</taxon>
        <taxon>Streptophyta</taxon>
        <taxon>Embryophyta</taxon>
        <taxon>Tracheophyta</taxon>
        <taxon>Spermatophyta</taxon>
        <taxon>Magnoliopsida</taxon>
        <taxon>eudicotyledons</taxon>
        <taxon>Gunneridae</taxon>
        <taxon>Pentapetalae</taxon>
        <taxon>rosids</taxon>
        <taxon>malvids</taxon>
        <taxon>Myrtales</taxon>
        <taxon>Lythraceae</taxon>
        <taxon>Trapa</taxon>
    </lineage>
</organism>
<dbReference type="Pfam" id="PF13839">
    <property type="entry name" value="PC-Esterase"/>
    <property type="match status" value="1"/>
</dbReference>
<evidence type="ECO:0000256" key="5">
    <source>
        <dbReference type="ARBA" id="ARBA00022989"/>
    </source>
</evidence>
<name>A0AAN7GBZ8_9MYRT</name>
<keyword evidence="10" id="KW-1185">Reference proteome</keyword>
<evidence type="ECO:0000256" key="1">
    <source>
        <dbReference type="ARBA" id="ARBA00004167"/>
    </source>
</evidence>
<evidence type="ECO:0000256" key="4">
    <source>
        <dbReference type="ARBA" id="ARBA00022968"/>
    </source>
</evidence>
<feature type="domain" description="Trichome birefringence-like N-terminal" evidence="8">
    <location>
        <begin position="100"/>
        <end position="153"/>
    </location>
</feature>
<evidence type="ECO:0000256" key="3">
    <source>
        <dbReference type="ARBA" id="ARBA00022692"/>
    </source>
</evidence>
<feature type="domain" description="Trichome birefringence-like C-terminal" evidence="7">
    <location>
        <begin position="154"/>
        <end position="445"/>
    </location>
</feature>
<dbReference type="InterPro" id="IPR026057">
    <property type="entry name" value="TBL_C"/>
</dbReference>
<dbReference type="InterPro" id="IPR025846">
    <property type="entry name" value="TBL_N"/>
</dbReference>
<reference evidence="9 10" key="1">
    <citation type="journal article" date="2023" name="Hortic Res">
        <title>Pangenome of water caltrop reveals structural variations and asymmetric subgenome divergence after allopolyploidization.</title>
        <authorList>
            <person name="Zhang X."/>
            <person name="Chen Y."/>
            <person name="Wang L."/>
            <person name="Yuan Y."/>
            <person name="Fang M."/>
            <person name="Shi L."/>
            <person name="Lu R."/>
            <person name="Comes H.P."/>
            <person name="Ma Y."/>
            <person name="Chen Y."/>
            <person name="Huang G."/>
            <person name="Zhou Y."/>
            <person name="Zheng Z."/>
            <person name="Qiu Y."/>
        </authorList>
    </citation>
    <scope>NUCLEOTIDE SEQUENCE [LARGE SCALE GENOMIC DNA]</scope>
    <source>
        <tissue evidence="9">Roots</tissue>
    </source>
</reference>
<keyword evidence="6" id="KW-0472">Membrane</keyword>
<dbReference type="AlphaFoldDB" id="A0AAN7GBZ8"/>
<accession>A0AAN7GBZ8</accession>
<gene>
    <name evidence="9" type="ORF">SAY87_000377</name>
</gene>
<proteinExistence type="inferred from homology"/>
<dbReference type="GO" id="GO:0005794">
    <property type="term" value="C:Golgi apparatus"/>
    <property type="evidence" value="ECO:0007669"/>
    <property type="project" value="TreeGrafter"/>
</dbReference>
<protein>
    <recommendedName>
        <fullName evidence="11">Trichome birefringence-like N-terminal domain-containing protein</fullName>
    </recommendedName>
</protein>
<dbReference type="PANTHER" id="PTHR32285:SF219">
    <property type="entry name" value="PROTEIN TRICHOME BIREFRINGENCE-LIKE 24"/>
    <property type="match status" value="1"/>
</dbReference>
<evidence type="ECO:0000259" key="8">
    <source>
        <dbReference type="Pfam" id="PF14416"/>
    </source>
</evidence>
<evidence type="ECO:0000259" key="7">
    <source>
        <dbReference type="Pfam" id="PF13839"/>
    </source>
</evidence>
<sequence>MDLASSKARERSMGWIRDKKMKLSWRASGCLHKNGKLVLKLAALFLFVGFCVRILSPSSADSMDHTETPLMIDKRDAPGLPVDKGDNLPAASQGQVIGAEECDLFTGDWIPNPSGPVYTNESCPFIESHQNCMKNGRPDTGYLYWRWIPRSCSLPQFDAKKFLELMRDKTWALIGDSISRNHVQSVLCLLSTVEKPIELYHDEEYRSRRWWIPAYNFTISVIWSPFLVKAAIFEDFNGVSTSEVKLYLDELDPKWTDIYQNLDYMIISTGKWFLKSSIYYEDGSIVGCHICDQSQNATELGFDFAYEKTLHKVMDFISRSGHKGLIFFRTSTPDHFENGEWHNGGGCPRTKPAREGEVGLNLLNKILRDIELKEFEKASKEARRNGVKLRLLDFTNLTLFRPDGHPGPYRQFQPFSHGEDAKVQNDCLHWCLPGPIDSWNDVIMQIVVNAVH</sequence>
<evidence type="ECO:0000313" key="9">
    <source>
        <dbReference type="EMBL" id="KAK4742376.1"/>
    </source>
</evidence>
<dbReference type="PANTHER" id="PTHR32285">
    <property type="entry name" value="PROTEIN TRICHOME BIREFRINGENCE-LIKE 9-RELATED"/>
    <property type="match status" value="1"/>
</dbReference>
<keyword evidence="3" id="KW-0812">Transmembrane</keyword>
<comment type="caution">
    <text evidence="9">The sequence shown here is derived from an EMBL/GenBank/DDBJ whole genome shotgun (WGS) entry which is preliminary data.</text>
</comment>
<evidence type="ECO:0000256" key="2">
    <source>
        <dbReference type="ARBA" id="ARBA00007727"/>
    </source>
</evidence>
<dbReference type="EMBL" id="JAXIOK010000023">
    <property type="protein sequence ID" value="KAK4742376.1"/>
    <property type="molecule type" value="Genomic_DNA"/>
</dbReference>
<evidence type="ECO:0000313" key="10">
    <source>
        <dbReference type="Proteomes" id="UP001345219"/>
    </source>
</evidence>
<comment type="subcellular location">
    <subcellularLocation>
        <location evidence="1">Membrane</location>
        <topology evidence="1">Single-pass membrane protein</topology>
    </subcellularLocation>
</comment>
<dbReference type="GO" id="GO:0016413">
    <property type="term" value="F:O-acetyltransferase activity"/>
    <property type="evidence" value="ECO:0007669"/>
    <property type="project" value="InterPro"/>
</dbReference>
<evidence type="ECO:0000256" key="6">
    <source>
        <dbReference type="ARBA" id="ARBA00023136"/>
    </source>
</evidence>